<evidence type="ECO:0000256" key="1">
    <source>
        <dbReference type="ARBA" id="ARBA00006484"/>
    </source>
</evidence>
<name>A0A9P4UWC0_9PLEO</name>
<evidence type="ECO:0000313" key="4">
    <source>
        <dbReference type="EMBL" id="KAF2730902.1"/>
    </source>
</evidence>
<evidence type="ECO:0000313" key="5">
    <source>
        <dbReference type="Proteomes" id="UP000799444"/>
    </source>
</evidence>
<dbReference type="OrthoDB" id="5371740at2759"/>
<keyword evidence="2" id="KW-0521">NADP</keyword>
<dbReference type="EMBL" id="ML996207">
    <property type="protein sequence ID" value="KAF2730902.1"/>
    <property type="molecule type" value="Genomic_DNA"/>
</dbReference>
<evidence type="ECO:0000256" key="3">
    <source>
        <dbReference type="ARBA" id="ARBA00023002"/>
    </source>
</evidence>
<dbReference type="InterPro" id="IPR020904">
    <property type="entry name" value="Sc_DH/Rdtase_CS"/>
</dbReference>
<keyword evidence="5" id="KW-1185">Reference proteome</keyword>
<protein>
    <submittedName>
        <fullName evidence="4">NAD(P)-binding protein</fullName>
    </submittedName>
</protein>
<dbReference type="AlphaFoldDB" id="A0A9P4UWC0"/>
<comment type="caution">
    <text evidence="4">The sequence shown here is derived from an EMBL/GenBank/DDBJ whole genome shotgun (WGS) entry which is preliminary data.</text>
</comment>
<sequence>MSANSKLPDTFHVTKRIDFAKAIDVRNLKDKSIIVTGGANGLGAGCVTSFAEAGAYVTILDINNELGSAHAEQLNSKGHHVKFVKTDTSSWPSQMDGFKAAIDFSPRKTIDIVLTSAGLTTKSVVGGWLDKVSSLSKDPEAPPTATIDVNLTGLYYSAHLALYYFKKTAKPGDQGSKQIMFVSSLAGYLALNQVADYVASKYGARGLWRTLRYSPEILGEDMPRFRTNLVCPTYIKTDMTQSIQPILESMGIALGEVADVVAGVMRCACDESIEGRALAIAPGKESAGDRNFDLCDDWEGVEGGRELTEHIADGTIKGLELGDRPPQLKGVNFEAAPK</sequence>
<dbReference type="SUPFAM" id="SSF51735">
    <property type="entry name" value="NAD(P)-binding Rossmann-fold domains"/>
    <property type="match status" value="1"/>
</dbReference>
<dbReference type="Gene3D" id="3.40.50.720">
    <property type="entry name" value="NAD(P)-binding Rossmann-like Domain"/>
    <property type="match status" value="1"/>
</dbReference>
<dbReference type="PRINTS" id="PR00081">
    <property type="entry name" value="GDHRDH"/>
</dbReference>
<evidence type="ECO:0000256" key="2">
    <source>
        <dbReference type="ARBA" id="ARBA00022857"/>
    </source>
</evidence>
<accession>A0A9P4UWC0</accession>
<dbReference type="GO" id="GO:0005737">
    <property type="term" value="C:cytoplasm"/>
    <property type="evidence" value="ECO:0007669"/>
    <property type="project" value="TreeGrafter"/>
</dbReference>
<dbReference type="PANTHER" id="PTHR44229:SF4">
    <property type="entry name" value="15-HYDROXYPROSTAGLANDIN DEHYDROGENASE [NAD(+)]"/>
    <property type="match status" value="1"/>
</dbReference>
<reference evidence="4" key="1">
    <citation type="journal article" date="2020" name="Stud. Mycol.">
        <title>101 Dothideomycetes genomes: a test case for predicting lifestyles and emergence of pathogens.</title>
        <authorList>
            <person name="Haridas S."/>
            <person name="Albert R."/>
            <person name="Binder M."/>
            <person name="Bloem J."/>
            <person name="Labutti K."/>
            <person name="Salamov A."/>
            <person name="Andreopoulos B."/>
            <person name="Baker S."/>
            <person name="Barry K."/>
            <person name="Bills G."/>
            <person name="Bluhm B."/>
            <person name="Cannon C."/>
            <person name="Castanera R."/>
            <person name="Culley D."/>
            <person name="Daum C."/>
            <person name="Ezra D."/>
            <person name="Gonzalez J."/>
            <person name="Henrissat B."/>
            <person name="Kuo A."/>
            <person name="Liang C."/>
            <person name="Lipzen A."/>
            <person name="Lutzoni F."/>
            <person name="Magnuson J."/>
            <person name="Mondo S."/>
            <person name="Nolan M."/>
            <person name="Ohm R."/>
            <person name="Pangilinan J."/>
            <person name="Park H.-J."/>
            <person name="Ramirez L."/>
            <person name="Alfaro M."/>
            <person name="Sun H."/>
            <person name="Tritt A."/>
            <person name="Yoshinaga Y."/>
            <person name="Zwiers L.-H."/>
            <person name="Turgeon B."/>
            <person name="Goodwin S."/>
            <person name="Spatafora J."/>
            <person name="Crous P."/>
            <person name="Grigoriev I."/>
        </authorList>
    </citation>
    <scope>NUCLEOTIDE SEQUENCE</scope>
    <source>
        <strain evidence="4">CBS 125425</strain>
    </source>
</reference>
<dbReference type="Proteomes" id="UP000799444">
    <property type="component" value="Unassembled WGS sequence"/>
</dbReference>
<organism evidence="4 5">
    <name type="scientific">Polyplosphaeria fusca</name>
    <dbReference type="NCBI Taxonomy" id="682080"/>
    <lineage>
        <taxon>Eukaryota</taxon>
        <taxon>Fungi</taxon>
        <taxon>Dikarya</taxon>
        <taxon>Ascomycota</taxon>
        <taxon>Pezizomycotina</taxon>
        <taxon>Dothideomycetes</taxon>
        <taxon>Pleosporomycetidae</taxon>
        <taxon>Pleosporales</taxon>
        <taxon>Tetraplosphaeriaceae</taxon>
        <taxon>Polyplosphaeria</taxon>
    </lineage>
</organism>
<dbReference type="InterPro" id="IPR002347">
    <property type="entry name" value="SDR_fam"/>
</dbReference>
<keyword evidence="3" id="KW-0560">Oxidoreductase</keyword>
<dbReference type="GO" id="GO:0016616">
    <property type="term" value="F:oxidoreductase activity, acting on the CH-OH group of donors, NAD or NADP as acceptor"/>
    <property type="evidence" value="ECO:0007669"/>
    <property type="project" value="TreeGrafter"/>
</dbReference>
<gene>
    <name evidence="4" type="ORF">EJ04DRAFT_29260</name>
</gene>
<dbReference type="Pfam" id="PF00106">
    <property type="entry name" value="adh_short"/>
    <property type="match status" value="1"/>
</dbReference>
<dbReference type="PROSITE" id="PS00061">
    <property type="entry name" value="ADH_SHORT"/>
    <property type="match status" value="1"/>
</dbReference>
<comment type="similarity">
    <text evidence="1">Belongs to the short-chain dehydrogenases/reductases (SDR) family.</text>
</comment>
<dbReference type="InterPro" id="IPR036291">
    <property type="entry name" value="NAD(P)-bd_dom_sf"/>
</dbReference>
<proteinExistence type="inferred from homology"/>
<dbReference type="PANTHER" id="PTHR44229">
    <property type="entry name" value="15-HYDROXYPROSTAGLANDIN DEHYDROGENASE [NAD(+)]"/>
    <property type="match status" value="1"/>
</dbReference>